<feature type="region of interest" description="Disordered" evidence="1">
    <location>
        <begin position="667"/>
        <end position="709"/>
    </location>
</feature>
<protein>
    <submittedName>
        <fullName evidence="3">Uncharacterized protein</fullName>
    </submittedName>
</protein>
<organism evidence="3 4">
    <name type="scientific">Cercophora scortea</name>
    <dbReference type="NCBI Taxonomy" id="314031"/>
    <lineage>
        <taxon>Eukaryota</taxon>
        <taxon>Fungi</taxon>
        <taxon>Dikarya</taxon>
        <taxon>Ascomycota</taxon>
        <taxon>Pezizomycotina</taxon>
        <taxon>Sordariomycetes</taxon>
        <taxon>Sordariomycetidae</taxon>
        <taxon>Sordariales</taxon>
        <taxon>Lasiosphaeriaceae</taxon>
        <taxon>Cercophora</taxon>
    </lineage>
</organism>
<evidence type="ECO:0000256" key="2">
    <source>
        <dbReference type="SAM" id="Phobius"/>
    </source>
</evidence>
<feature type="compositionally biased region" description="Polar residues" evidence="1">
    <location>
        <begin position="690"/>
        <end position="705"/>
    </location>
</feature>
<comment type="caution">
    <text evidence="3">The sequence shown here is derived from an EMBL/GenBank/DDBJ whole genome shotgun (WGS) entry which is preliminary data.</text>
</comment>
<dbReference type="EMBL" id="JAUEPO010000001">
    <property type="protein sequence ID" value="KAK3337773.1"/>
    <property type="molecule type" value="Genomic_DNA"/>
</dbReference>
<reference evidence="3" key="2">
    <citation type="submission" date="2023-06" db="EMBL/GenBank/DDBJ databases">
        <authorList>
            <consortium name="Lawrence Berkeley National Laboratory"/>
            <person name="Haridas S."/>
            <person name="Hensen N."/>
            <person name="Bonometti L."/>
            <person name="Westerberg I."/>
            <person name="Brannstrom I.O."/>
            <person name="Guillou S."/>
            <person name="Cros-Aarteil S."/>
            <person name="Calhoun S."/>
            <person name="Kuo A."/>
            <person name="Mondo S."/>
            <person name="Pangilinan J."/>
            <person name="Riley R."/>
            <person name="Labutti K."/>
            <person name="Andreopoulos B."/>
            <person name="Lipzen A."/>
            <person name="Chen C."/>
            <person name="Yanf M."/>
            <person name="Daum C."/>
            <person name="Ng V."/>
            <person name="Clum A."/>
            <person name="Steindorff A."/>
            <person name="Ohm R."/>
            <person name="Martin F."/>
            <person name="Silar P."/>
            <person name="Natvig D."/>
            <person name="Lalanne C."/>
            <person name="Gautier V."/>
            <person name="Ament-Velasquez S.L."/>
            <person name="Kruys A."/>
            <person name="Hutchinson M.I."/>
            <person name="Powell A.J."/>
            <person name="Barry K."/>
            <person name="Miller A.N."/>
            <person name="Grigoriev I.V."/>
            <person name="Debuchy R."/>
            <person name="Gladieux P."/>
            <person name="Thoren M.H."/>
            <person name="Johannesson H."/>
        </authorList>
    </citation>
    <scope>NUCLEOTIDE SEQUENCE</scope>
    <source>
        <strain evidence="3">SMH4131-1</strain>
    </source>
</reference>
<accession>A0AAE0MN43</accession>
<dbReference type="Proteomes" id="UP001286456">
    <property type="component" value="Unassembled WGS sequence"/>
</dbReference>
<keyword evidence="2" id="KW-0472">Membrane</keyword>
<gene>
    <name evidence="3" type="ORF">B0T19DRAFT_413492</name>
</gene>
<feature type="transmembrane region" description="Helical" evidence="2">
    <location>
        <begin position="64"/>
        <end position="87"/>
    </location>
</feature>
<keyword evidence="2" id="KW-0812">Transmembrane</keyword>
<dbReference type="AlphaFoldDB" id="A0AAE0MN43"/>
<evidence type="ECO:0000256" key="1">
    <source>
        <dbReference type="SAM" id="MobiDB-lite"/>
    </source>
</evidence>
<evidence type="ECO:0000313" key="3">
    <source>
        <dbReference type="EMBL" id="KAK3337773.1"/>
    </source>
</evidence>
<reference evidence="3" key="1">
    <citation type="journal article" date="2023" name="Mol. Phylogenet. Evol.">
        <title>Genome-scale phylogeny and comparative genomics of the fungal order Sordariales.</title>
        <authorList>
            <person name="Hensen N."/>
            <person name="Bonometti L."/>
            <person name="Westerberg I."/>
            <person name="Brannstrom I.O."/>
            <person name="Guillou S."/>
            <person name="Cros-Aarteil S."/>
            <person name="Calhoun S."/>
            <person name="Haridas S."/>
            <person name="Kuo A."/>
            <person name="Mondo S."/>
            <person name="Pangilinan J."/>
            <person name="Riley R."/>
            <person name="LaButti K."/>
            <person name="Andreopoulos B."/>
            <person name="Lipzen A."/>
            <person name="Chen C."/>
            <person name="Yan M."/>
            <person name="Daum C."/>
            <person name="Ng V."/>
            <person name="Clum A."/>
            <person name="Steindorff A."/>
            <person name="Ohm R.A."/>
            <person name="Martin F."/>
            <person name="Silar P."/>
            <person name="Natvig D.O."/>
            <person name="Lalanne C."/>
            <person name="Gautier V."/>
            <person name="Ament-Velasquez S.L."/>
            <person name="Kruys A."/>
            <person name="Hutchinson M.I."/>
            <person name="Powell A.J."/>
            <person name="Barry K."/>
            <person name="Miller A.N."/>
            <person name="Grigoriev I.V."/>
            <person name="Debuchy R."/>
            <person name="Gladieux P."/>
            <person name="Hiltunen Thoren M."/>
            <person name="Johannesson H."/>
        </authorList>
    </citation>
    <scope>NUCLEOTIDE SEQUENCE</scope>
    <source>
        <strain evidence="3">SMH4131-1</strain>
    </source>
</reference>
<sequence>MDAAAPPSLAPAVLRYRRTPAIVAALYLAVLTTPWILTCVFGRLKPVDPLESISAKAANDDGRWTIAVAVLNALAMLFSLPAIYALLARAVVVNSQRRRDDQTLNARQLFGLADGRFLAGTFNDHQGSGDRSSVAFWGGMLVIIAIVLPPIRSAFVNQNIAFLGYAPETLVYPPGTHDTYKDKINDRHPKPWVSFKIGTDATLSQITRGNNNNAVVLAKTRLAFASSHPAEWLPLAPRDPETGLIYASALSANTSTGMYRQLGLRLDTTASCVRRPNLDAHTGCESTWNGTYTMNYANNGLKVSVCMDTSTYWKDAEYAQEDRNALLQQLKEIALIDVMPTDPDDGTILTDEMFTIECRANTSLGHFELGNTLNGGRAGPLLRTVPTTRELRAAGFVYKSDTQRTTPEKPDFTGLSDVSDYNWTPDHSSGSSGGPLWLMMQALFGAGSYFSIAQFPSDDTTNDQYVDHAICQAASVLPFSRLYSEWNLNNFACAPSHFTADYRTTASAAAATNRLLRYHLLPKLVTNGTNKSEILPISMYLANRALLETTAMFGGPGVSGTTVLPVEVWNAPALEVHGVYVPLWAMIIISTLVGLQVLGILVLLRYIYTVPTWTATLDAMAIARVAYQLQDGGAIGRIWMEDVDVEKLEKVDGLVGVVEPAGDLEERRRAARGVPPDVSVWRRPDEPAATNANNRTSNISTSPSTRVGEVDGGFEQMELELVDTYRSDVLPPPRVSESFEQLGDQRHAVDDNASETPAPAADDGRVSPPAYTARRETEPPAYSSGLTKDDYKLQVGATGLIKRSLVRERKPVVQD</sequence>
<feature type="transmembrane region" description="Helical" evidence="2">
    <location>
        <begin position="21"/>
        <end position="44"/>
    </location>
</feature>
<feature type="transmembrane region" description="Helical" evidence="2">
    <location>
        <begin position="583"/>
        <end position="604"/>
    </location>
</feature>
<feature type="transmembrane region" description="Helical" evidence="2">
    <location>
        <begin position="134"/>
        <end position="151"/>
    </location>
</feature>
<keyword evidence="4" id="KW-1185">Reference proteome</keyword>
<evidence type="ECO:0000313" key="4">
    <source>
        <dbReference type="Proteomes" id="UP001286456"/>
    </source>
</evidence>
<proteinExistence type="predicted"/>
<name>A0AAE0MN43_9PEZI</name>
<keyword evidence="2" id="KW-1133">Transmembrane helix</keyword>
<feature type="region of interest" description="Disordered" evidence="1">
    <location>
        <begin position="749"/>
        <end position="789"/>
    </location>
</feature>